<evidence type="ECO:0000256" key="1">
    <source>
        <dbReference type="ARBA" id="ARBA00006295"/>
    </source>
</evidence>
<protein>
    <submittedName>
        <fullName evidence="4">ParB/RepB/Spo0J family partition protein</fullName>
    </submittedName>
</protein>
<dbReference type="InterPro" id="IPR036086">
    <property type="entry name" value="ParB/Sulfiredoxin_sf"/>
</dbReference>
<keyword evidence="2" id="KW-0159">Chromosome partition</keyword>
<proteinExistence type="inferred from homology"/>
<dbReference type="CDD" id="cd16407">
    <property type="entry name" value="ParB_N_like"/>
    <property type="match status" value="1"/>
</dbReference>
<reference evidence="5" key="1">
    <citation type="submission" date="2019-08" db="EMBL/GenBank/DDBJ databases">
        <title>Complete Genome Sequence of the Polysaccharide-Degrading Rumen Bacterium Pseudobutyrivibrio xylanivorans MA3014.</title>
        <authorList>
            <person name="Palevich N."/>
            <person name="Maclean P.H."/>
            <person name="Kelly W.J."/>
            <person name="Leahy S.C."/>
            <person name="Rakonjac J."/>
            <person name="Attwood G.T."/>
        </authorList>
    </citation>
    <scope>NUCLEOTIDE SEQUENCE [LARGE SCALE GENOMIC DNA]</scope>
    <source>
        <strain evidence="5">MA3014</strain>
    </source>
</reference>
<evidence type="ECO:0000313" key="4">
    <source>
        <dbReference type="EMBL" id="QFJ54152.1"/>
    </source>
</evidence>
<name>A0A5P6VP15_PSEXY</name>
<dbReference type="Gene3D" id="3.90.1530.30">
    <property type="match status" value="1"/>
</dbReference>
<dbReference type="GO" id="GO:0007059">
    <property type="term" value="P:chromosome segregation"/>
    <property type="evidence" value="ECO:0007669"/>
    <property type="project" value="UniProtKB-KW"/>
</dbReference>
<dbReference type="OrthoDB" id="9771505at2"/>
<comment type="similarity">
    <text evidence="1">Belongs to the ParB family.</text>
</comment>
<dbReference type="InterPro" id="IPR041468">
    <property type="entry name" value="HTH_ParB/Spo0J"/>
</dbReference>
<dbReference type="PANTHER" id="PTHR33375">
    <property type="entry name" value="CHROMOSOME-PARTITIONING PROTEIN PARB-RELATED"/>
    <property type="match status" value="1"/>
</dbReference>
<dbReference type="SUPFAM" id="SSF110849">
    <property type="entry name" value="ParB/Sulfiredoxin"/>
    <property type="match status" value="1"/>
</dbReference>
<dbReference type="Proteomes" id="UP000327030">
    <property type="component" value="Chromosome 1"/>
</dbReference>
<dbReference type="InterPro" id="IPR003115">
    <property type="entry name" value="ParB_N"/>
</dbReference>
<evidence type="ECO:0000256" key="2">
    <source>
        <dbReference type="ARBA" id="ARBA00022829"/>
    </source>
</evidence>
<dbReference type="Pfam" id="PF02195">
    <property type="entry name" value="ParB_N"/>
    <property type="match status" value="1"/>
</dbReference>
<dbReference type="RefSeq" id="WP_151622649.1">
    <property type="nucleotide sequence ID" value="NZ_CP043028.1"/>
</dbReference>
<dbReference type="Gene3D" id="1.10.10.2830">
    <property type="match status" value="1"/>
</dbReference>
<dbReference type="InterPro" id="IPR004437">
    <property type="entry name" value="ParB/RepB/Spo0J"/>
</dbReference>
<evidence type="ECO:0000259" key="3">
    <source>
        <dbReference type="SMART" id="SM00470"/>
    </source>
</evidence>
<dbReference type="GO" id="GO:0005694">
    <property type="term" value="C:chromosome"/>
    <property type="evidence" value="ECO:0007669"/>
    <property type="project" value="TreeGrafter"/>
</dbReference>
<organism evidence="4 5">
    <name type="scientific">Pseudobutyrivibrio xylanivorans</name>
    <dbReference type="NCBI Taxonomy" id="185007"/>
    <lineage>
        <taxon>Bacteria</taxon>
        <taxon>Bacillati</taxon>
        <taxon>Bacillota</taxon>
        <taxon>Clostridia</taxon>
        <taxon>Lachnospirales</taxon>
        <taxon>Lachnospiraceae</taxon>
        <taxon>Pseudobutyrivibrio</taxon>
    </lineage>
</organism>
<gene>
    <name evidence="4" type="ORF">FXF36_04325</name>
</gene>
<dbReference type="Pfam" id="PF17762">
    <property type="entry name" value="HTH_ParB"/>
    <property type="match status" value="1"/>
</dbReference>
<sequence>MAAKREKIHFASVEELLGAPTETGEGTVELKLSEIYGFESHPFKVIDDDKMEDLVQSIKENGVLTPVIVRPDDEGTYEMISGHRRFHAASRAGLNVIPAIIKPMTNDEAVVAMVDANVQREEILPSERAWSLKMKMDAMRRQGARNDLTSRTQCGKSSAAQAGEAFGLKERQVQKYIRLTNLVEELLELVDNKKLTMGMAVDISYFDKQLQEWIYEYITENGAIKPEQIAMLKAKENTANIGQEAFIQEMDDAVKVKKKSKAVSLSERKLDKYFPYKTSAAEREKVIIELLEKWKKEQEGA</sequence>
<evidence type="ECO:0000313" key="5">
    <source>
        <dbReference type="Proteomes" id="UP000327030"/>
    </source>
</evidence>
<dbReference type="PANTHER" id="PTHR33375:SF1">
    <property type="entry name" value="CHROMOSOME-PARTITIONING PROTEIN PARB-RELATED"/>
    <property type="match status" value="1"/>
</dbReference>
<accession>A0A5P6VP15</accession>
<dbReference type="NCBIfam" id="TIGR00180">
    <property type="entry name" value="parB_part"/>
    <property type="match status" value="1"/>
</dbReference>
<dbReference type="InterPro" id="IPR050336">
    <property type="entry name" value="Chromosome_partition/occlusion"/>
</dbReference>
<dbReference type="KEGG" id="pxv:FXF36_04325"/>
<feature type="domain" description="ParB-like N-terminal" evidence="3">
    <location>
        <begin position="28"/>
        <end position="118"/>
    </location>
</feature>
<dbReference type="GO" id="GO:0003677">
    <property type="term" value="F:DNA binding"/>
    <property type="evidence" value="ECO:0007669"/>
    <property type="project" value="InterPro"/>
</dbReference>
<dbReference type="EMBL" id="CP043028">
    <property type="protein sequence ID" value="QFJ54152.1"/>
    <property type="molecule type" value="Genomic_DNA"/>
</dbReference>
<dbReference type="SUPFAM" id="SSF109709">
    <property type="entry name" value="KorB DNA-binding domain-like"/>
    <property type="match status" value="1"/>
</dbReference>
<dbReference type="SMART" id="SM00470">
    <property type="entry name" value="ParB"/>
    <property type="match status" value="1"/>
</dbReference>
<dbReference type="AlphaFoldDB" id="A0A5P6VP15"/>